<evidence type="ECO:0000313" key="2">
    <source>
        <dbReference type="EMBL" id="MDV3457672.1"/>
    </source>
</evidence>
<organism evidence="2 3">
    <name type="scientific">Sphingomonas agrestis</name>
    <dbReference type="NCBI Taxonomy" id="3080540"/>
    <lineage>
        <taxon>Bacteria</taxon>
        <taxon>Pseudomonadati</taxon>
        <taxon>Pseudomonadota</taxon>
        <taxon>Alphaproteobacteria</taxon>
        <taxon>Sphingomonadales</taxon>
        <taxon>Sphingomonadaceae</taxon>
        <taxon>Sphingomonas</taxon>
    </lineage>
</organism>
<evidence type="ECO:0000256" key="1">
    <source>
        <dbReference type="SAM" id="MobiDB-lite"/>
    </source>
</evidence>
<dbReference type="RefSeq" id="WP_317226804.1">
    <property type="nucleotide sequence ID" value="NZ_JAWJEJ010000001.1"/>
</dbReference>
<keyword evidence="3" id="KW-1185">Reference proteome</keyword>
<proteinExistence type="predicted"/>
<gene>
    <name evidence="2" type="ORF">RZN05_11805</name>
</gene>
<protein>
    <submittedName>
        <fullName evidence="2">Uncharacterized protein</fullName>
    </submittedName>
</protein>
<sequence length="318" mass="30802">MPISASPLIDSTNRLLGWSTNDFSMYGALPAATIGAPGAAPRLSDGLSVAAPAQPTHDTGVDGANSAPLADRASPDAIVDVSAGPAQSAFSYPSSSPLTGAGSSQPGTAQALFADAVVLPTGAGSAAPVLPTQLLHAGDGAAPLTASALSAPDLGLASTDTALSMLSSNPVADFTAPVFVLGDAGVEGLVGTTASVVDALSHVTDTLGDHLVAATGTIGEVLPAVSDLASGDHQITAADGFTGSDPAGGVTTLVGMVDSADAFDLAHVGAEAPVFGSSGSILDSLVDDPSTDSLLGDAAHHADDSASDHHDDGVLGII</sequence>
<feature type="region of interest" description="Disordered" evidence="1">
    <location>
        <begin position="49"/>
        <end position="70"/>
    </location>
</feature>
<evidence type="ECO:0000313" key="3">
    <source>
        <dbReference type="Proteomes" id="UP001273531"/>
    </source>
</evidence>
<accession>A0ABU3Y930</accession>
<name>A0ABU3Y930_9SPHN</name>
<comment type="caution">
    <text evidence="2">The sequence shown here is derived from an EMBL/GenBank/DDBJ whole genome shotgun (WGS) entry which is preliminary data.</text>
</comment>
<dbReference type="Proteomes" id="UP001273531">
    <property type="component" value="Unassembled WGS sequence"/>
</dbReference>
<dbReference type="EMBL" id="JAWJEJ010000001">
    <property type="protein sequence ID" value="MDV3457672.1"/>
    <property type="molecule type" value="Genomic_DNA"/>
</dbReference>
<reference evidence="2 3" key="1">
    <citation type="submission" date="2023-10" db="EMBL/GenBank/DDBJ databases">
        <title>Sphingomonas sp. HF-S4 16S ribosomal RNA gene Genome sequencing and assembly.</title>
        <authorList>
            <person name="Lee H."/>
        </authorList>
    </citation>
    <scope>NUCLEOTIDE SEQUENCE [LARGE SCALE GENOMIC DNA]</scope>
    <source>
        <strain evidence="2 3">HF-S4</strain>
    </source>
</reference>